<comment type="caution">
    <text evidence="4">The sequence shown here is derived from an EMBL/GenBank/DDBJ whole genome shotgun (WGS) entry which is preliminary data.</text>
</comment>
<dbReference type="Pfam" id="PF13466">
    <property type="entry name" value="STAS_2"/>
    <property type="match status" value="1"/>
</dbReference>
<dbReference type="InterPro" id="IPR036513">
    <property type="entry name" value="STAS_dom_sf"/>
</dbReference>
<accession>A0A540VMG4</accession>
<comment type="similarity">
    <text evidence="1 2">Belongs to the anti-sigma-factor antagonist family.</text>
</comment>
<dbReference type="PROSITE" id="PS50801">
    <property type="entry name" value="STAS"/>
    <property type="match status" value="1"/>
</dbReference>
<organism evidence="4 5">
    <name type="scientific">Litorilinea aerophila</name>
    <dbReference type="NCBI Taxonomy" id="1204385"/>
    <lineage>
        <taxon>Bacteria</taxon>
        <taxon>Bacillati</taxon>
        <taxon>Chloroflexota</taxon>
        <taxon>Caldilineae</taxon>
        <taxon>Caldilineales</taxon>
        <taxon>Caldilineaceae</taxon>
        <taxon>Litorilinea</taxon>
    </lineage>
</organism>
<dbReference type="OrthoDB" id="119566at2"/>
<gene>
    <name evidence="4" type="ORF">FKZ61_00810</name>
</gene>
<dbReference type="EMBL" id="VIGC01000001">
    <property type="protein sequence ID" value="TQE97951.1"/>
    <property type="molecule type" value="Genomic_DNA"/>
</dbReference>
<dbReference type="RefSeq" id="WP_141608164.1">
    <property type="nucleotide sequence ID" value="NZ_VIGC02000001.1"/>
</dbReference>
<dbReference type="InterPro" id="IPR002645">
    <property type="entry name" value="STAS_dom"/>
</dbReference>
<name>A0A540VMG4_9CHLR</name>
<feature type="domain" description="STAS" evidence="3">
    <location>
        <begin position="6"/>
        <end position="115"/>
    </location>
</feature>
<dbReference type="Proteomes" id="UP000317371">
    <property type="component" value="Unassembled WGS sequence"/>
</dbReference>
<dbReference type="InParanoid" id="A0A540VMG4"/>
<dbReference type="Gene3D" id="3.30.750.24">
    <property type="entry name" value="STAS domain"/>
    <property type="match status" value="1"/>
</dbReference>
<evidence type="ECO:0000313" key="5">
    <source>
        <dbReference type="Proteomes" id="UP000317371"/>
    </source>
</evidence>
<dbReference type="PANTHER" id="PTHR33495">
    <property type="entry name" value="ANTI-SIGMA FACTOR ANTAGONIST TM_1081-RELATED-RELATED"/>
    <property type="match status" value="1"/>
</dbReference>
<evidence type="ECO:0000256" key="1">
    <source>
        <dbReference type="ARBA" id="ARBA00009013"/>
    </source>
</evidence>
<sequence>MEHKTFGANLRPMGDSVIIDLSGDIDAAAEEALNAAYAQAEAAGADPVLLNFSDVGYINSTGIALIVGLLAQARKRHRQLVTYGLSDHYQEIFRITRLSDFMGMYADEASALQRDR</sequence>
<dbReference type="CDD" id="cd07043">
    <property type="entry name" value="STAS_anti-anti-sigma_factors"/>
    <property type="match status" value="1"/>
</dbReference>
<dbReference type="InterPro" id="IPR058548">
    <property type="entry name" value="MlaB-like_STAS"/>
</dbReference>
<dbReference type="PANTHER" id="PTHR33495:SF6">
    <property type="entry name" value="ANTI-SIGMA FACTOR ANTAGONIST"/>
    <property type="match status" value="1"/>
</dbReference>
<evidence type="ECO:0000256" key="2">
    <source>
        <dbReference type="RuleBase" id="RU003749"/>
    </source>
</evidence>
<evidence type="ECO:0000313" key="4">
    <source>
        <dbReference type="EMBL" id="TQE97951.1"/>
    </source>
</evidence>
<dbReference type="GO" id="GO:0043856">
    <property type="term" value="F:anti-sigma factor antagonist activity"/>
    <property type="evidence" value="ECO:0007669"/>
    <property type="project" value="InterPro"/>
</dbReference>
<protein>
    <recommendedName>
        <fullName evidence="2">Anti-sigma factor antagonist</fullName>
    </recommendedName>
</protein>
<proteinExistence type="inferred from homology"/>
<dbReference type="AlphaFoldDB" id="A0A540VMG4"/>
<dbReference type="InterPro" id="IPR003658">
    <property type="entry name" value="Anti-sigma_ant"/>
</dbReference>
<reference evidence="4 5" key="1">
    <citation type="submission" date="2019-06" db="EMBL/GenBank/DDBJ databases">
        <title>Genome sequence of Litorilinea aerophila BAA-2444.</title>
        <authorList>
            <person name="Maclea K.S."/>
            <person name="Maurais E.G."/>
            <person name="Iannazzi L.C."/>
        </authorList>
    </citation>
    <scope>NUCLEOTIDE SEQUENCE [LARGE SCALE GENOMIC DNA]</scope>
    <source>
        <strain evidence="4 5">ATCC BAA-2444</strain>
    </source>
</reference>
<dbReference type="SUPFAM" id="SSF52091">
    <property type="entry name" value="SpoIIaa-like"/>
    <property type="match status" value="1"/>
</dbReference>
<keyword evidence="5" id="KW-1185">Reference proteome</keyword>
<dbReference type="NCBIfam" id="TIGR00377">
    <property type="entry name" value="ant_ant_sig"/>
    <property type="match status" value="1"/>
</dbReference>
<evidence type="ECO:0000259" key="3">
    <source>
        <dbReference type="PROSITE" id="PS50801"/>
    </source>
</evidence>